<organism evidence="1 2">
    <name type="scientific">Auricularia subglabra (strain TFB-10046 / SS5)</name>
    <name type="common">White-rot fungus</name>
    <name type="synonym">Auricularia delicata (strain TFB10046)</name>
    <dbReference type="NCBI Taxonomy" id="717982"/>
    <lineage>
        <taxon>Eukaryota</taxon>
        <taxon>Fungi</taxon>
        <taxon>Dikarya</taxon>
        <taxon>Basidiomycota</taxon>
        <taxon>Agaricomycotina</taxon>
        <taxon>Agaricomycetes</taxon>
        <taxon>Auriculariales</taxon>
        <taxon>Auriculariaceae</taxon>
        <taxon>Auricularia</taxon>
    </lineage>
</organism>
<dbReference type="InParanoid" id="J0WWD9"/>
<dbReference type="KEGG" id="adl:AURDEDRAFT_115946"/>
<dbReference type="Proteomes" id="UP000006514">
    <property type="component" value="Unassembled WGS sequence"/>
</dbReference>
<evidence type="ECO:0008006" key="3">
    <source>
        <dbReference type="Google" id="ProtNLM"/>
    </source>
</evidence>
<name>J0WWD9_AURST</name>
<reference evidence="2" key="1">
    <citation type="journal article" date="2012" name="Science">
        <title>The Paleozoic origin of enzymatic lignin decomposition reconstructed from 31 fungal genomes.</title>
        <authorList>
            <person name="Floudas D."/>
            <person name="Binder M."/>
            <person name="Riley R."/>
            <person name="Barry K."/>
            <person name="Blanchette R.A."/>
            <person name="Henrissat B."/>
            <person name="Martinez A.T."/>
            <person name="Otillar R."/>
            <person name="Spatafora J.W."/>
            <person name="Yadav J.S."/>
            <person name="Aerts A."/>
            <person name="Benoit I."/>
            <person name="Boyd A."/>
            <person name="Carlson A."/>
            <person name="Copeland A."/>
            <person name="Coutinho P.M."/>
            <person name="de Vries R.P."/>
            <person name="Ferreira P."/>
            <person name="Findley K."/>
            <person name="Foster B."/>
            <person name="Gaskell J."/>
            <person name="Glotzer D."/>
            <person name="Gorecki P."/>
            <person name="Heitman J."/>
            <person name="Hesse C."/>
            <person name="Hori C."/>
            <person name="Igarashi K."/>
            <person name="Jurgens J.A."/>
            <person name="Kallen N."/>
            <person name="Kersten P."/>
            <person name="Kohler A."/>
            <person name="Kuees U."/>
            <person name="Kumar T.K.A."/>
            <person name="Kuo A."/>
            <person name="LaButti K."/>
            <person name="Larrondo L.F."/>
            <person name="Lindquist E."/>
            <person name="Ling A."/>
            <person name="Lombard V."/>
            <person name="Lucas S."/>
            <person name="Lundell T."/>
            <person name="Martin R."/>
            <person name="McLaughlin D.J."/>
            <person name="Morgenstern I."/>
            <person name="Morin E."/>
            <person name="Murat C."/>
            <person name="Nagy L.G."/>
            <person name="Nolan M."/>
            <person name="Ohm R.A."/>
            <person name="Patyshakuliyeva A."/>
            <person name="Rokas A."/>
            <person name="Ruiz-Duenas F.J."/>
            <person name="Sabat G."/>
            <person name="Salamov A."/>
            <person name="Samejima M."/>
            <person name="Schmutz J."/>
            <person name="Slot J.C."/>
            <person name="St John F."/>
            <person name="Stenlid J."/>
            <person name="Sun H."/>
            <person name="Sun S."/>
            <person name="Syed K."/>
            <person name="Tsang A."/>
            <person name="Wiebenga A."/>
            <person name="Young D."/>
            <person name="Pisabarro A."/>
            <person name="Eastwood D.C."/>
            <person name="Martin F."/>
            <person name="Cullen D."/>
            <person name="Grigoriev I.V."/>
            <person name="Hibbett D.S."/>
        </authorList>
    </citation>
    <scope>NUCLEOTIDE SEQUENCE [LARGE SCALE GENOMIC DNA]</scope>
    <source>
        <strain evidence="2">TFB10046</strain>
    </source>
</reference>
<keyword evidence="2" id="KW-1185">Reference proteome</keyword>
<evidence type="ECO:0000313" key="2">
    <source>
        <dbReference type="Proteomes" id="UP000006514"/>
    </source>
</evidence>
<sequence>MNDAQLPIAIYTTYTTLHLDDVSYCVPDVTFQNGAVIINDNNEVLLYEDLESGRVSLPRCTLQDSFESFCETPLQFVSDATGLSVERLALLKPSRQYRNGDAEHWEDLDQELCFEGSALSTNFFSMALDIAWFENYQQPLYADGRQVFIRWYSGVVRGPADVVRAPDGYRARFLPLKKVISTVRQYDFVAENALVLFDVLWTETKRALSSRG</sequence>
<protein>
    <recommendedName>
        <fullName evidence="3">Nudix hydrolase domain-containing protein</fullName>
    </recommendedName>
</protein>
<accession>J0WWD9</accession>
<dbReference type="EMBL" id="JH687805">
    <property type="protein sequence ID" value="EJD40139.1"/>
    <property type="molecule type" value="Genomic_DNA"/>
</dbReference>
<gene>
    <name evidence="1" type="ORF">AURDEDRAFT_115946</name>
</gene>
<dbReference type="AlphaFoldDB" id="J0WWD9"/>
<dbReference type="OrthoDB" id="10527810at2759"/>
<proteinExistence type="predicted"/>
<evidence type="ECO:0000313" key="1">
    <source>
        <dbReference type="EMBL" id="EJD40139.1"/>
    </source>
</evidence>